<dbReference type="HOGENOM" id="CLU_2101931_0_0_5"/>
<organism evidence="1 2">
    <name type="scientific">Bartonella melophagi K-2C</name>
    <dbReference type="NCBI Taxonomy" id="1094557"/>
    <lineage>
        <taxon>Bacteria</taxon>
        <taxon>Pseudomonadati</taxon>
        <taxon>Pseudomonadota</taxon>
        <taxon>Alphaproteobacteria</taxon>
        <taxon>Hyphomicrobiales</taxon>
        <taxon>Bartonellaceae</taxon>
        <taxon>Bartonella</taxon>
    </lineage>
</organism>
<sequence>MQCARYAFGLSGIYDEDEAERINETRINETNHSLKNERVSDETLAQIKELIKQTKTEEAKVLSFAQVTKLTEMSHETGQIVLEHLKKRQRSQQHLQKIPNIQPFPIQEPLYTSIQGV</sequence>
<dbReference type="eggNOG" id="COG3723">
    <property type="taxonomic scope" value="Bacteria"/>
</dbReference>
<name>J1JQI5_9HYPH</name>
<dbReference type="AlphaFoldDB" id="J1JQI5"/>
<accession>J1JQI5</accession>
<dbReference type="Proteomes" id="UP000009017">
    <property type="component" value="Unassembled WGS sequence"/>
</dbReference>
<protein>
    <submittedName>
        <fullName evidence="1">Uncharacterized protein</fullName>
    </submittedName>
</protein>
<evidence type="ECO:0000313" key="1">
    <source>
        <dbReference type="EMBL" id="EJF87067.1"/>
    </source>
</evidence>
<reference evidence="1 2" key="1">
    <citation type="submission" date="2012-03" db="EMBL/GenBank/DDBJ databases">
        <title>The Genome Sequence of Bartonella melophagi K-2C.</title>
        <authorList>
            <consortium name="The Broad Institute Genome Sequencing Platform"/>
            <consortium name="The Broad Institute Genome Sequencing Center for Infectious Disease"/>
            <person name="Feldgarden M."/>
            <person name="Kirby J."/>
            <person name="Kosoy M."/>
            <person name="Birtles R."/>
            <person name="Probert W.S."/>
            <person name="Chiaraviglio L."/>
            <person name="Young S.K."/>
            <person name="Zeng Q."/>
            <person name="Gargeya S."/>
            <person name="Fitzgerald M."/>
            <person name="Haas B."/>
            <person name="Abouelleil A."/>
            <person name="Alvarado L."/>
            <person name="Arachchi H.M."/>
            <person name="Berlin A."/>
            <person name="Chapman S.B."/>
            <person name="Gearin G."/>
            <person name="Goldberg J."/>
            <person name="Griggs A."/>
            <person name="Gujja S."/>
            <person name="Hansen M."/>
            <person name="Heiman D."/>
            <person name="Howarth C."/>
            <person name="Larimer J."/>
            <person name="Lui A."/>
            <person name="MacDonald P.J.P."/>
            <person name="McCowen C."/>
            <person name="Montmayeur A."/>
            <person name="Murphy C."/>
            <person name="Neiman D."/>
            <person name="Pearson M."/>
            <person name="Priest M."/>
            <person name="Roberts A."/>
            <person name="Saif S."/>
            <person name="Shea T."/>
            <person name="Sisk P."/>
            <person name="Stolte C."/>
            <person name="Sykes S."/>
            <person name="Wortman J."/>
            <person name="Nusbaum C."/>
            <person name="Birren B."/>
        </authorList>
    </citation>
    <scope>NUCLEOTIDE SEQUENCE [LARGE SCALE GENOMIC DNA]</scope>
    <source>
        <strain evidence="1 2">K-2C</strain>
    </source>
</reference>
<feature type="non-terminal residue" evidence="1">
    <location>
        <position position="117"/>
    </location>
</feature>
<gene>
    <name evidence="1" type="ORF">ME3_01323</name>
</gene>
<dbReference type="EMBL" id="AIMA01000045">
    <property type="protein sequence ID" value="EJF87067.1"/>
    <property type="molecule type" value="Genomic_DNA"/>
</dbReference>
<comment type="caution">
    <text evidence="1">The sequence shown here is derived from an EMBL/GenBank/DDBJ whole genome shotgun (WGS) entry which is preliminary data.</text>
</comment>
<keyword evidence="2" id="KW-1185">Reference proteome</keyword>
<proteinExistence type="predicted"/>
<evidence type="ECO:0000313" key="2">
    <source>
        <dbReference type="Proteomes" id="UP000009017"/>
    </source>
</evidence>